<dbReference type="InterPro" id="IPR036236">
    <property type="entry name" value="Znf_C2H2_sf"/>
</dbReference>
<dbReference type="EnsemblPlants" id="Zm00001eb320600_T002">
    <property type="protein sequence ID" value="Zm00001eb320600_P002"/>
    <property type="gene ID" value="Zm00001eb320600"/>
</dbReference>
<reference evidence="14" key="2">
    <citation type="submission" date="2019-07" db="EMBL/GenBank/DDBJ databases">
        <authorList>
            <person name="Seetharam A."/>
            <person name="Woodhouse M."/>
            <person name="Cannon E."/>
        </authorList>
    </citation>
    <scope>NUCLEOTIDE SEQUENCE [LARGE SCALE GENOMIC DNA]</scope>
    <source>
        <strain evidence="14">cv. B73</strain>
    </source>
</reference>
<dbReference type="Pfam" id="PF22995">
    <property type="entry name" value="C2CH-3rd_BIRD-IDD"/>
    <property type="match status" value="1"/>
</dbReference>
<evidence type="ECO:0000313" key="15">
    <source>
        <dbReference type="Proteomes" id="UP000007305"/>
    </source>
</evidence>
<keyword evidence="15" id="KW-1185">Reference proteome</keyword>
<dbReference type="OrthoDB" id="6354171at2759"/>
<organism evidence="14 15">
    <name type="scientific">Zea mays</name>
    <name type="common">Maize</name>
    <dbReference type="NCBI Taxonomy" id="4577"/>
    <lineage>
        <taxon>Eukaryota</taxon>
        <taxon>Viridiplantae</taxon>
        <taxon>Streptophyta</taxon>
        <taxon>Embryophyta</taxon>
        <taxon>Tracheophyta</taxon>
        <taxon>Spermatophyta</taxon>
        <taxon>Magnoliopsida</taxon>
        <taxon>Liliopsida</taxon>
        <taxon>Poales</taxon>
        <taxon>Poaceae</taxon>
        <taxon>PACMAD clade</taxon>
        <taxon>Panicoideae</taxon>
        <taxon>Andropogonodae</taxon>
        <taxon>Andropogoneae</taxon>
        <taxon>Tripsacinae</taxon>
        <taxon>Zea</taxon>
    </lineage>
</organism>
<dbReference type="SMART" id="SM00355">
    <property type="entry name" value="ZnF_C2H2"/>
    <property type="match status" value="3"/>
</dbReference>
<evidence type="ECO:0000256" key="6">
    <source>
        <dbReference type="ARBA" id="ARBA00023159"/>
    </source>
</evidence>
<evidence type="ECO:0000256" key="1">
    <source>
        <dbReference type="ARBA" id="ARBA00022723"/>
    </source>
</evidence>
<evidence type="ECO:0000256" key="3">
    <source>
        <dbReference type="ARBA" id="ARBA00022771"/>
    </source>
</evidence>
<evidence type="ECO:0000256" key="8">
    <source>
        <dbReference type="ARBA" id="ARBA00059785"/>
    </source>
</evidence>
<keyword evidence="4" id="KW-0862">Zinc</keyword>
<evidence type="ECO:0000313" key="14">
    <source>
        <dbReference type="EnsemblPlants" id="Zm00001eb320600_P001"/>
    </source>
</evidence>
<accession>A0A804QFN7</accession>
<evidence type="ECO:0000256" key="10">
    <source>
        <dbReference type="ARBA" id="ARBA00083437"/>
    </source>
</evidence>
<dbReference type="Pfam" id="PF12874">
    <property type="entry name" value="zf-met"/>
    <property type="match status" value="1"/>
</dbReference>
<evidence type="ECO:0000259" key="13">
    <source>
        <dbReference type="PROSITE" id="PS50157"/>
    </source>
</evidence>
<evidence type="ECO:0000256" key="5">
    <source>
        <dbReference type="ARBA" id="ARBA00023015"/>
    </source>
</evidence>
<dbReference type="RefSeq" id="XP_023156336.1">
    <property type="nucleotide sequence ID" value="XM_023300568.1"/>
</dbReference>
<dbReference type="SUPFAM" id="SSF57667">
    <property type="entry name" value="beta-beta-alpha zinc fingers"/>
    <property type="match status" value="1"/>
</dbReference>
<dbReference type="FunFam" id="3.30.160.60:FF:000131">
    <property type="entry name" value="protein indeterminate-domain 5, chloroplastic-like"/>
    <property type="match status" value="1"/>
</dbReference>
<evidence type="ECO:0000256" key="2">
    <source>
        <dbReference type="ARBA" id="ARBA00022737"/>
    </source>
</evidence>
<dbReference type="Pfam" id="PF22996">
    <property type="entry name" value="C2H2-2nd_BIRD-IDD"/>
    <property type="match status" value="1"/>
</dbReference>
<evidence type="ECO:0000256" key="11">
    <source>
        <dbReference type="PROSITE-ProRule" id="PRU00042"/>
    </source>
</evidence>
<dbReference type="PANTHER" id="PTHR10593:SF114">
    <property type="entry name" value="PROTEIN INDETERMINATE-DOMAIN 5 CHLOROPLASTIC"/>
    <property type="match status" value="1"/>
</dbReference>
<dbReference type="KEGG" id="zma:542198"/>
<dbReference type="InterPro" id="IPR055187">
    <property type="entry name" value="C2CH-3rd_BIRD-IDD"/>
</dbReference>
<dbReference type="GO" id="GO:0005634">
    <property type="term" value="C:nucleus"/>
    <property type="evidence" value="ECO:0000318"/>
    <property type="project" value="GO_Central"/>
</dbReference>
<dbReference type="GO" id="GO:0008270">
    <property type="term" value="F:zinc ion binding"/>
    <property type="evidence" value="ECO:0007669"/>
    <property type="project" value="UniProtKB-KW"/>
</dbReference>
<evidence type="ECO:0000256" key="4">
    <source>
        <dbReference type="ARBA" id="ARBA00022833"/>
    </source>
</evidence>
<evidence type="ECO:0007829" key="16">
    <source>
        <dbReference type="PeptideAtlas" id="A0A804QFN7"/>
    </source>
</evidence>
<proteinExistence type="evidence at protein level"/>
<gene>
    <name evidence="14" type="primary">LOC542198</name>
</gene>
<name>A0A804QFN7_MAIZE</name>
<evidence type="ECO:0000256" key="9">
    <source>
        <dbReference type="ARBA" id="ARBA00072973"/>
    </source>
</evidence>
<dbReference type="InterPro" id="IPR055185">
    <property type="entry name" value="C2CH-4th_BIRD-IDD"/>
</dbReference>
<keyword evidence="3 11" id="KW-0863">Zinc-finger</keyword>
<sequence length="534" mass="55567">MAAASSAPFFGLGDTQMQPQQGSSSSLQQNSTAAPGAAAVPPPKKKRNQPGNPNPDAEVIALSPRTLLATNRFVCEVCNKGFQREQNLQLHRRGHNLPWKLKQKNPREARRRVYLCPEPTCVHHDPSRALGDLTGIKKHYCRKHGEKKWKCDKCSKRYAVQSDWKAHSKTCGTREYRCDCGTLFSRRDSFITHRAFCDALARESAQMPPLGAGLYVGPGSMSLGLSQIHGFADQAQSSSAAAAPQFDHIMPSSSGSSSMFRSQASASSPSYFLGGSAPPAAAQDFSEDGSQGSQGPLLHGKAHFHGLMMQLPEQQHQPGSSNAAVGANGSNILNLGFFSAGNSGGTSGSLQDARIAIQDQFNLSGSGSGSAEHGNNVMVASIGSHLGRGFPSLYSSSPSAGMAQNSATALLMKAAQMGSTTSSTTHNNHNGPTTTSTLLRATGFSGATGSGQLGTTGGRAAAGEEGAASHEAHFHELIMNSLAGGGFSGTAGFGGGVDDGKLSTRDFLGVGRGAATMAPPGLHMGALDPAQQMK</sequence>
<dbReference type="Gramene" id="Zm00001eb320600_T001">
    <property type="protein sequence ID" value="Zm00001eb320600_P001"/>
    <property type="gene ID" value="Zm00001eb320600"/>
</dbReference>
<keyword evidence="2" id="KW-0677">Repeat</keyword>
<dbReference type="AlphaFoldDB" id="A0A804QFN7"/>
<dbReference type="PROSITE" id="PS50157">
    <property type="entry name" value="ZINC_FINGER_C2H2_2"/>
    <property type="match status" value="1"/>
</dbReference>
<dbReference type="FunFam" id="3.30.160.60:FF:000554">
    <property type="entry name" value="protein indeterminate-domain 12-like"/>
    <property type="match status" value="1"/>
</dbReference>
<dbReference type="Proteomes" id="UP000007305">
    <property type="component" value="Chromosome 7"/>
</dbReference>
<dbReference type="FunCoup" id="A0A804QFN7">
    <property type="interactions" value="1527"/>
</dbReference>
<dbReference type="Gramene" id="Zm00001eb320600_T002">
    <property type="protein sequence ID" value="Zm00001eb320600_P002"/>
    <property type="gene ID" value="Zm00001eb320600"/>
</dbReference>
<dbReference type="RefSeq" id="NP_001105282.2">
    <property type="nucleotide sequence ID" value="NM_001111812.3"/>
</dbReference>
<reference evidence="15" key="1">
    <citation type="submission" date="2015-12" db="EMBL/GenBank/DDBJ databases">
        <title>Update maize B73 reference genome by single molecule sequencing technologies.</title>
        <authorList>
            <consortium name="Maize Genome Sequencing Project"/>
            <person name="Ware D."/>
        </authorList>
    </citation>
    <scope>NUCLEOTIDE SEQUENCE [LARGE SCALE GENOMIC DNA]</scope>
    <source>
        <strain evidence="15">cv. B73</strain>
    </source>
</reference>
<dbReference type="InterPro" id="IPR055186">
    <property type="entry name" value="C2H2-2nd_BIRD-IDD"/>
</dbReference>
<evidence type="ECO:0000256" key="7">
    <source>
        <dbReference type="ARBA" id="ARBA00023163"/>
    </source>
</evidence>
<reference evidence="14" key="3">
    <citation type="submission" date="2021-05" db="UniProtKB">
        <authorList>
            <consortium name="EnsemblPlants"/>
        </authorList>
    </citation>
    <scope>IDENTIFICATION</scope>
    <source>
        <strain evidence="14">cv. B73</strain>
    </source>
</reference>
<keyword evidence="1" id="KW-0479">Metal-binding</keyword>
<dbReference type="PANTHER" id="PTHR10593">
    <property type="entry name" value="SERINE/THREONINE-PROTEIN KINASE RIO"/>
    <property type="match status" value="1"/>
</dbReference>
<dbReference type="InterPro" id="IPR031140">
    <property type="entry name" value="IDD1-16"/>
</dbReference>
<dbReference type="InterPro" id="IPR013087">
    <property type="entry name" value="Znf_C2H2_type"/>
</dbReference>
<dbReference type="GO" id="GO:0003700">
    <property type="term" value="F:DNA-binding transcription factor activity"/>
    <property type="evidence" value="ECO:0000318"/>
    <property type="project" value="GO_Central"/>
</dbReference>
<dbReference type="Gramene" id="Zm00001eb320600_T003">
    <property type="protein sequence ID" value="Zm00001eb320600_P003"/>
    <property type="gene ID" value="Zm00001eb320600"/>
</dbReference>
<dbReference type="Gene3D" id="3.30.160.60">
    <property type="entry name" value="Classic Zinc Finger"/>
    <property type="match status" value="2"/>
</dbReference>
<dbReference type="PROSITE" id="PS00028">
    <property type="entry name" value="ZINC_FINGER_C2H2_1"/>
    <property type="match status" value="1"/>
</dbReference>
<keyword evidence="16" id="KW-1267">Proteomics identification</keyword>
<dbReference type="Pfam" id="PF22992">
    <property type="entry name" value="C2CH-4th_BIRD-IDD"/>
    <property type="match status" value="1"/>
</dbReference>
<keyword evidence="6" id="KW-0010">Activator</keyword>
<evidence type="ECO:0000256" key="12">
    <source>
        <dbReference type="SAM" id="MobiDB-lite"/>
    </source>
</evidence>
<protein>
    <recommendedName>
        <fullName evidence="9">Protein EARLY HEADING DATE 2</fullName>
    </recommendedName>
    <alternativeName>
        <fullName evidence="10">Protein RICE INDETERMINATE 1</fullName>
    </alternativeName>
</protein>
<feature type="compositionally biased region" description="Low complexity" evidence="12">
    <location>
        <begin position="16"/>
        <end position="39"/>
    </location>
</feature>
<keyword evidence="7" id="KW-0804">Transcription</keyword>
<feature type="region of interest" description="Disordered" evidence="12">
    <location>
        <begin position="277"/>
        <end position="296"/>
    </location>
</feature>
<feature type="domain" description="C2H2-type" evidence="13">
    <location>
        <begin position="73"/>
        <end position="95"/>
    </location>
</feature>
<dbReference type="GeneID" id="542198"/>
<comment type="function">
    <text evidence="8">Transcription activator that acts as a flowering master switch in both long and short days, independently of the circadian clock. Promotes flowering upstream of HD1 by up-regulating FTL1, FTL4, FTL5, FTL6, EHD1, HD3A and RFT1. Seems to repress FTL11 expression. May recognize the consensus motif 5'-TTTGTCGTAAT-3' in target gene promoters.</text>
</comment>
<feature type="region of interest" description="Disordered" evidence="12">
    <location>
        <begin position="1"/>
        <end position="58"/>
    </location>
</feature>
<dbReference type="EnsemblPlants" id="Zm00001eb320600_T001">
    <property type="protein sequence ID" value="Zm00001eb320600_P001"/>
    <property type="gene ID" value="Zm00001eb320600"/>
</dbReference>
<keyword evidence="5" id="KW-0805">Transcription regulation</keyword>
<dbReference type="EnsemblPlants" id="Zm00001eb320600_T003">
    <property type="protein sequence ID" value="Zm00001eb320600_P003"/>
    <property type="gene ID" value="Zm00001eb320600"/>
</dbReference>